<evidence type="ECO:0000256" key="1">
    <source>
        <dbReference type="SAM" id="MobiDB-lite"/>
    </source>
</evidence>
<dbReference type="InterPro" id="IPR023870">
    <property type="entry name" value="PGA_export_porin_PgaA"/>
</dbReference>
<dbReference type="InterPro" id="IPR049003">
    <property type="entry name" value="PgaA_barrel"/>
</dbReference>
<sequence>MRHRSKSAINIGMSQVAHMLLLPDSSIRKIATLGIFMTVRKFPLAVCVCLTCATVTPGGHAATSSLGASRADQLAEISRYRDQARWVDALAAIERAQSEQSDDTLLYKLQTLTLSDIGNAWLAWQLCKARPDLFDQDQKAHLESNYLAKLVNWSLAYGESEDTRLTEAEDALAQMEQYVQREARPPAQVPLRIRMDRLILLNRLGRHSQVRDEANALQREGHPLPDYVLPAVSDSMMATRQPAEAIPLLKTVLKNEPGRSQSRSQLVYAYLETEQAEKAIDYLQSWKKDEPAWRWGGGKSRYANWARYEADLNMAMIHAYSGDLPTAQRALEGLLAVGPGNGGLQTALGSVYQMRGWPRRALERHQMAYTLDPRDVSPRIGMYESYIQLQRDDLARPLHDSLLARYPNQPSVLHMDRDWRAHRGWQLQAAAEGSHSSSGGGNSPLGNNDQHYSMEADSPILDDRWRLFASADRRSVTFQNRYIAPLWLSGGVRYRFGHIDAEAAMAHPGDNIGQTGLRASVGWQFNDQWHARMAAARNDAEASMQARISGITADSVALALDYTRDERMHWRLGGSQFRYDDGNRRDTISSAIEQRLLSQPRLLIDGLGSVYASRGSRDDAPYFNPSHDRSMELGLRINQQLWRHYERGFRQRLTVSVGDYWQQRYGSSLIPSVAYRHEWQLGQGRTFEYGASWSRPVYDGRRERHLGVDAAMHWGE</sequence>
<proteinExistence type="predicted"/>
<dbReference type="EMBL" id="AE013598">
    <property type="protein sequence ID" value="AAW77165.1"/>
    <property type="molecule type" value="Genomic_DNA"/>
</dbReference>
<evidence type="ECO:0000313" key="4">
    <source>
        <dbReference type="Proteomes" id="UP000006735"/>
    </source>
</evidence>
<name>Q5GVV7_XANOR</name>
<dbReference type="NCBIfam" id="TIGR03939">
    <property type="entry name" value="PGA_TPR_OMP"/>
    <property type="match status" value="1"/>
</dbReference>
<evidence type="ECO:0000259" key="2">
    <source>
        <dbReference type="Pfam" id="PF21197"/>
    </source>
</evidence>
<dbReference type="Gene3D" id="1.25.40.10">
    <property type="entry name" value="Tetratricopeptide repeat domain"/>
    <property type="match status" value="2"/>
</dbReference>
<dbReference type="STRING" id="291331.XOO3911"/>
<dbReference type="SUPFAM" id="SSF56935">
    <property type="entry name" value="Porins"/>
    <property type="match status" value="1"/>
</dbReference>
<organism evidence="3 4">
    <name type="scientific">Xanthomonas oryzae pv. oryzae (strain KACC10331 / KXO85)</name>
    <dbReference type="NCBI Taxonomy" id="291331"/>
    <lineage>
        <taxon>Bacteria</taxon>
        <taxon>Pseudomonadati</taxon>
        <taxon>Pseudomonadota</taxon>
        <taxon>Gammaproteobacteria</taxon>
        <taxon>Lysobacterales</taxon>
        <taxon>Lysobacteraceae</taxon>
        <taxon>Xanthomonas</taxon>
    </lineage>
</organism>
<keyword evidence="4" id="KW-1185">Reference proteome</keyword>
<reference evidence="3 4" key="1">
    <citation type="journal article" date="2005" name="Nucleic Acids Res.">
        <title>The genome sequence of Xanthomonas oryzae pathovar oryzae KACC10331, the bacterial blight pathogen of rice.</title>
        <authorList>
            <person name="Lee B.M."/>
            <person name="Park Y.J."/>
            <person name="Park D.S."/>
            <person name="Kang H.W."/>
            <person name="Kim J.G."/>
            <person name="Song E.S."/>
            <person name="Park I.C."/>
            <person name="Yoon U.H."/>
            <person name="Hahn J.H."/>
            <person name="Koo B.S."/>
            <person name="Lee G.B."/>
            <person name="Kim H."/>
            <person name="Park H.S."/>
            <person name="Yoon K.O."/>
            <person name="Kim J.H."/>
            <person name="Jung C.H."/>
            <person name="Koh N.H."/>
            <person name="Seo J.S."/>
            <person name="Go S.J."/>
        </authorList>
    </citation>
    <scope>NUCLEOTIDE SEQUENCE [LARGE SCALE GENOMIC DNA]</scope>
    <source>
        <strain evidence="4">KACC10331 / KXO85</strain>
    </source>
</reference>
<feature type="domain" description="PgaA membrane beta barrel" evidence="2">
    <location>
        <begin position="422"/>
        <end position="713"/>
    </location>
</feature>
<accession>Q5GVV7</accession>
<dbReference type="Proteomes" id="UP000006735">
    <property type="component" value="Chromosome"/>
</dbReference>
<dbReference type="KEGG" id="xoo:XOO3911"/>
<dbReference type="AlphaFoldDB" id="Q5GVV7"/>
<dbReference type="GO" id="GO:1901515">
    <property type="term" value="F:poly-beta-1,6-N-acetyl-D-glucosamine transmembrane transporter activity"/>
    <property type="evidence" value="ECO:0007669"/>
    <property type="project" value="InterPro"/>
</dbReference>
<evidence type="ECO:0000313" key="3">
    <source>
        <dbReference type="EMBL" id="AAW77165.1"/>
    </source>
</evidence>
<dbReference type="SUPFAM" id="SSF48452">
    <property type="entry name" value="TPR-like"/>
    <property type="match status" value="1"/>
</dbReference>
<dbReference type="Pfam" id="PF14559">
    <property type="entry name" value="TPR_19"/>
    <property type="match status" value="1"/>
</dbReference>
<gene>
    <name evidence="3" type="primary">hmsH</name>
    <name evidence="3" type="ordered locus">XOO3911</name>
</gene>
<dbReference type="InterPro" id="IPR011990">
    <property type="entry name" value="TPR-like_helical_dom_sf"/>
</dbReference>
<dbReference type="HOGENOM" id="CLU_018289_0_0_6"/>
<protein>
    <submittedName>
        <fullName evidence="3">HmsH protein</fullName>
    </submittedName>
</protein>
<dbReference type="Pfam" id="PF21197">
    <property type="entry name" value="PgaA_barrel"/>
    <property type="match status" value="1"/>
</dbReference>
<feature type="region of interest" description="Disordered" evidence="1">
    <location>
        <begin position="430"/>
        <end position="453"/>
    </location>
</feature>